<dbReference type="GO" id="GO:0003887">
    <property type="term" value="F:DNA-directed DNA polymerase activity"/>
    <property type="evidence" value="ECO:0007669"/>
    <property type="project" value="UniProtKB-KW"/>
</dbReference>
<dbReference type="Proteomes" id="UP001142610">
    <property type="component" value="Unassembled WGS sequence"/>
</dbReference>
<evidence type="ECO:0000256" key="4">
    <source>
        <dbReference type="ARBA" id="ARBA00022457"/>
    </source>
</evidence>
<dbReference type="InterPro" id="IPR053848">
    <property type="entry name" value="IMS_HHH_1"/>
</dbReference>
<dbReference type="SUPFAM" id="SSF56672">
    <property type="entry name" value="DNA/RNA polymerases"/>
    <property type="match status" value="1"/>
</dbReference>
<dbReference type="Gene3D" id="3.40.1170.60">
    <property type="match status" value="1"/>
</dbReference>
<dbReference type="InterPro" id="IPR043502">
    <property type="entry name" value="DNA/RNA_pol_sf"/>
</dbReference>
<keyword evidence="7" id="KW-0479">Metal-binding</keyword>
<dbReference type="PANTHER" id="PTHR11076:SF33">
    <property type="entry name" value="DNA POLYMERASE KAPPA"/>
    <property type="match status" value="1"/>
</dbReference>
<dbReference type="Pfam" id="PF21999">
    <property type="entry name" value="IMS_HHH_1"/>
    <property type="match status" value="1"/>
</dbReference>
<accession>A0A9X2RGZ2</accession>
<evidence type="ECO:0000256" key="12">
    <source>
        <dbReference type="ARBA" id="ARBA00025589"/>
    </source>
</evidence>
<evidence type="ECO:0000259" key="14">
    <source>
        <dbReference type="PROSITE" id="PS50173"/>
    </source>
</evidence>
<evidence type="ECO:0000256" key="3">
    <source>
        <dbReference type="ARBA" id="ARBA00012417"/>
    </source>
</evidence>
<dbReference type="InterPro" id="IPR043128">
    <property type="entry name" value="Rev_trsase/Diguanyl_cyclase"/>
</dbReference>
<comment type="caution">
    <text evidence="15">The sequence shown here is derived from an EMBL/GenBank/DDBJ whole genome shotgun (WGS) entry which is preliminary data.</text>
</comment>
<dbReference type="GO" id="GO:0006281">
    <property type="term" value="P:DNA repair"/>
    <property type="evidence" value="ECO:0007669"/>
    <property type="project" value="UniProtKB-KW"/>
</dbReference>
<keyword evidence="16" id="KW-1185">Reference proteome</keyword>
<dbReference type="InterPro" id="IPR017961">
    <property type="entry name" value="DNA_pol_Y-fam_little_finger"/>
</dbReference>
<dbReference type="EC" id="2.7.7.7" evidence="3"/>
<evidence type="ECO:0000256" key="8">
    <source>
        <dbReference type="ARBA" id="ARBA00022763"/>
    </source>
</evidence>
<dbReference type="Pfam" id="PF00817">
    <property type="entry name" value="IMS"/>
    <property type="match status" value="1"/>
</dbReference>
<feature type="domain" description="UmuC" evidence="14">
    <location>
        <begin position="16"/>
        <end position="199"/>
    </location>
</feature>
<gene>
    <name evidence="15" type="ORF">NOG11_03255</name>
</gene>
<dbReference type="GO" id="GO:0009432">
    <property type="term" value="P:SOS response"/>
    <property type="evidence" value="ECO:0007669"/>
    <property type="project" value="TreeGrafter"/>
</dbReference>
<keyword evidence="8" id="KW-0227">DNA damage</keyword>
<keyword evidence="11" id="KW-0234">DNA repair</keyword>
<evidence type="ECO:0000256" key="7">
    <source>
        <dbReference type="ARBA" id="ARBA00022723"/>
    </source>
</evidence>
<keyword evidence="6" id="KW-0548">Nucleotidyltransferase</keyword>
<evidence type="ECO:0000256" key="5">
    <source>
        <dbReference type="ARBA" id="ARBA00022679"/>
    </source>
</evidence>
<evidence type="ECO:0000256" key="11">
    <source>
        <dbReference type="ARBA" id="ARBA00023204"/>
    </source>
</evidence>
<keyword evidence="10" id="KW-0239">DNA-directed DNA polymerase</keyword>
<dbReference type="Pfam" id="PF11799">
    <property type="entry name" value="IMS_C"/>
    <property type="match status" value="1"/>
</dbReference>
<name>A0A9X2RGZ2_9PROT</name>
<evidence type="ECO:0000313" key="16">
    <source>
        <dbReference type="Proteomes" id="UP001142610"/>
    </source>
</evidence>
<comment type="subunit">
    <text evidence="2">Monomer.</text>
</comment>
<dbReference type="PANTHER" id="PTHR11076">
    <property type="entry name" value="DNA REPAIR POLYMERASE UMUC / TRANSFERASE FAMILY MEMBER"/>
    <property type="match status" value="1"/>
</dbReference>
<dbReference type="AlphaFoldDB" id="A0A9X2RGZ2"/>
<sequence length="457" mass="50874">MVFRDGVPGYYDRLGYLFLDFNAFFASVEQADNPSLCGRPVMVTPLESDHTGAIAASYEARPYGIKRGTTVREARRLCPDIVIIAARHDRYVAIHQDIKETIEEVLPIHTVYSVDEVACSLSPSEGEPEAALRTARAVKAALHQRFGPALRSSIGLAQTRLLGKLAAESRKPDGLTVFLPTDLPQRLSGMALHDIPGIGNGMLARLENVEVRTCEQLWTLSPKQMRKIWNSVEGERFWYALHGYETDEPRSKPKKSMIGHSRVLGKDHETPEGARIVARALVLKAAARLRHYGYRTRNVSLYSQLRKREGQLEAMEGSTSLEATADSFAILEAFDHLWTHHLEEIRRRTGVQSLRFGKVAIYLSHLTALGSVEERQTELFAGAGDLATTRNRERLWKMIDALNADEDGKIAGLGKGKERGPAIGRYVTLAAQLNLDLNYLGGKIAFSRVPDQAEFVM</sequence>
<evidence type="ECO:0000256" key="1">
    <source>
        <dbReference type="ARBA" id="ARBA00010945"/>
    </source>
</evidence>
<dbReference type="InterPro" id="IPR050116">
    <property type="entry name" value="DNA_polymerase-Y"/>
</dbReference>
<protein>
    <recommendedName>
        <fullName evidence="3">DNA-directed DNA polymerase</fullName>
        <ecNumber evidence="3">2.7.7.7</ecNumber>
    </recommendedName>
</protein>
<dbReference type="Gene3D" id="1.10.150.20">
    <property type="entry name" value="5' to 3' exonuclease, C-terminal subdomain"/>
    <property type="match status" value="1"/>
</dbReference>
<reference evidence="15" key="1">
    <citation type="submission" date="2022-07" db="EMBL/GenBank/DDBJ databases">
        <title>Parvularcula maris sp. nov., an algicidal bacterium isolated from seawater.</title>
        <authorList>
            <person name="Li F."/>
        </authorList>
    </citation>
    <scope>NUCLEOTIDE SEQUENCE</scope>
    <source>
        <strain evidence="15">BGMRC 0090</strain>
    </source>
</reference>
<dbReference type="EMBL" id="JANIBC010000001">
    <property type="protein sequence ID" value="MCQ8184395.1"/>
    <property type="molecule type" value="Genomic_DNA"/>
</dbReference>
<dbReference type="PROSITE" id="PS50173">
    <property type="entry name" value="UMUC"/>
    <property type="match status" value="1"/>
</dbReference>
<dbReference type="RefSeq" id="WP_256618197.1">
    <property type="nucleotide sequence ID" value="NZ_JANIBC010000001.1"/>
</dbReference>
<dbReference type="InterPro" id="IPR001126">
    <property type="entry name" value="UmuC"/>
</dbReference>
<evidence type="ECO:0000256" key="6">
    <source>
        <dbReference type="ARBA" id="ARBA00022695"/>
    </source>
</evidence>
<dbReference type="GO" id="GO:0046872">
    <property type="term" value="F:metal ion binding"/>
    <property type="evidence" value="ECO:0007669"/>
    <property type="project" value="UniProtKB-KW"/>
</dbReference>
<comment type="similarity">
    <text evidence="1">Belongs to the DNA polymerase type-Y family.</text>
</comment>
<organism evidence="15 16">
    <name type="scientific">Parvularcula maris</name>
    <dbReference type="NCBI Taxonomy" id="2965077"/>
    <lineage>
        <taxon>Bacteria</taxon>
        <taxon>Pseudomonadati</taxon>
        <taxon>Pseudomonadota</taxon>
        <taxon>Alphaproteobacteria</taxon>
        <taxon>Parvularculales</taxon>
        <taxon>Parvularculaceae</taxon>
        <taxon>Parvularcula</taxon>
    </lineage>
</organism>
<keyword evidence="9" id="KW-0460">Magnesium</keyword>
<evidence type="ECO:0000256" key="13">
    <source>
        <dbReference type="ARBA" id="ARBA00049244"/>
    </source>
</evidence>
<proteinExistence type="inferred from homology"/>
<comment type="catalytic activity">
    <reaction evidence="13">
        <text>DNA(n) + a 2'-deoxyribonucleoside 5'-triphosphate = DNA(n+1) + diphosphate</text>
        <dbReference type="Rhea" id="RHEA:22508"/>
        <dbReference type="Rhea" id="RHEA-COMP:17339"/>
        <dbReference type="Rhea" id="RHEA-COMP:17340"/>
        <dbReference type="ChEBI" id="CHEBI:33019"/>
        <dbReference type="ChEBI" id="CHEBI:61560"/>
        <dbReference type="ChEBI" id="CHEBI:173112"/>
        <dbReference type="EC" id="2.7.7.7"/>
    </reaction>
</comment>
<dbReference type="GO" id="GO:0003684">
    <property type="term" value="F:damaged DNA binding"/>
    <property type="evidence" value="ECO:0007669"/>
    <property type="project" value="InterPro"/>
</dbReference>
<dbReference type="FunFam" id="3.40.1170.60:FF:000003">
    <property type="entry name" value="DNA polymerase eta"/>
    <property type="match status" value="1"/>
</dbReference>
<evidence type="ECO:0000256" key="10">
    <source>
        <dbReference type="ARBA" id="ARBA00022932"/>
    </source>
</evidence>
<keyword evidence="4" id="KW-0515">Mutator protein</keyword>
<evidence type="ECO:0000313" key="15">
    <source>
        <dbReference type="EMBL" id="MCQ8184395.1"/>
    </source>
</evidence>
<dbReference type="CDD" id="cd00424">
    <property type="entry name" value="PolY"/>
    <property type="match status" value="1"/>
</dbReference>
<keyword evidence="5" id="KW-0808">Transferase</keyword>
<evidence type="ECO:0000256" key="9">
    <source>
        <dbReference type="ARBA" id="ARBA00022842"/>
    </source>
</evidence>
<evidence type="ECO:0000256" key="2">
    <source>
        <dbReference type="ARBA" id="ARBA00011245"/>
    </source>
</evidence>
<dbReference type="GO" id="GO:0005829">
    <property type="term" value="C:cytosol"/>
    <property type="evidence" value="ECO:0007669"/>
    <property type="project" value="TreeGrafter"/>
</dbReference>
<comment type="function">
    <text evidence="12">Poorly processive, error-prone DNA polymerase involved in untargeted mutagenesis. Copies undamaged DNA at stalled replication forks, which arise in vivo from mismatched or misaligned primer ends. These misaligned primers can be extended by PolIV. Exhibits no 3'-5' exonuclease (proofreading) activity. May be involved in translesional synthesis, in conjunction with the beta clamp from PolIII.</text>
</comment>
<dbReference type="Gene3D" id="3.30.70.270">
    <property type="match status" value="1"/>
</dbReference>
<dbReference type="GO" id="GO:0042276">
    <property type="term" value="P:error-prone translesion synthesis"/>
    <property type="evidence" value="ECO:0007669"/>
    <property type="project" value="TreeGrafter"/>
</dbReference>